<dbReference type="Gene3D" id="1.10.10.10">
    <property type="entry name" value="Winged helix-like DNA-binding domain superfamily/Winged helix DNA-binding domain"/>
    <property type="match status" value="1"/>
</dbReference>
<dbReference type="Proteomes" id="UP000318065">
    <property type="component" value="Chromosome"/>
</dbReference>
<dbReference type="InterPro" id="IPR002514">
    <property type="entry name" value="Transposase_8"/>
</dbReference>
<name>A0A510HEY4_9ACTN</name>
<dbReference type="GO" id="GO:0004803">
    <property type="term" value="F:transposase activity"/>
    <property type="evidence" value="ECO:0007669"/>
    <property type="project" value="InterPro"/>
</dbReference>
<dbReference type="SUPFAM" id="SSF46689">
    <property type="entry name" value="Homeodomain-like"/>
    <property type="match status" value="1"/>
</dbReference>
<protein>
    <submittedName>
        <fullName evidence="1">Transposase</fullName>
    </submittedName>
</protein>
<evidence type="ECO:0000313" key="2">
    <source>
        <dbReference type="Proteomes" id="UP000318065"/>
    </source>
</evidence>
<dbReference type="InterPro" id="IPR009057">
    <property type="entry name" value="Homeodomain-like_sf"/>
</dbReference>
<proteinExistence type="predicted"/>
<dbReference type="InterPro" id="IPR036388">
    <property type="entry name" value="WH-like_DNA-bd_sf"/>
</dbReference>
<dbReference type="GO" id="GO:0006313">
    <property type="term" value="P:DNA transposition"/>
    <property type="evidence" value="ECO:0007669"/>
    <property type="project" value="InterPro"/>
</dbReference>
<keyword evidence="2" id="KW-1185">Reference proteome</keyword>
<dbReference type="Pfam" id="PF01527">
    <property type="entry name" value="HTH_Tnp_1"/>
    <property type="match status" value="1"/>
</dbReference>
<accession>A0A510HEY4</accession>
<reference evidence="1" key="1">
    <citation type="journal article" date="2019" name="Microbiol. Resour. Announc.">
        <title>Complete Genome Sequence of Rubrobacter xylanophilus Strain AA3-22, Isolated from Arima Onsen in Japan.</title>
        <authorList>
            <person name="Tomariguchi N."/>
            <person name="Miyazaki K."/>
        </authorList>
    </citation>
    <scope>NUCLEOTIDE SEQUENCE [LARGE SCALE GENOMIC DNA]</scope>
    <source>
        <strain evidence="1">AA3-22</strain>
    </source>
</reference>
<dbReference type="RefSeq" id="WP_172620614.1">
    <property type="nucleotide sequence ID" value="NZ_AP019791.1"/>
</dbReference>
<sequence>MATPRRNHTREFKLQCCRQAATGEKRPAQRICREHNLSQSVLLRWRKEYEARGEAAFTEKQPSGDEALEARIAELERFCGQLSLQNSILKKSLASMQSHRGTP</sequence>
<organism evidence="1 2">
    <name type="scientific">Rubrobacter xylanophilus</name>
    <dbReference type="NCBI Taxonomy" id="49319"/>
    <lineage>
        <taxon>Bacteria</taxon>
        <taxon>Bacillati</taxon>
        <taxon>Actinomycetota</taxon>
        <taxon>Rubrobacteria</taxon>
        <taxon>Rubrobacterales</taxon>
        <taxon>Rubrobacteraceae</taxon>
        <taxon>Rubrobacter</taxon>
    </lineage>
</organism>
<gene>
    <name evidence="1" type="ORF">RxyAA322_03500</name>
</gene>
<dbReference type="AlphaFoldDB" id="A0A510HEY4"/>
<evidence type="ECO:0000313" key="1">
    <source>
        <dbReference type="EMBL" id="BBL78496.1"/>
    </source>
</evidence>
<dbReference type="GO" id="GO:0003677">
    <property type="term" value="F:DNA binding"/>
    <property type="evidence" value="ECO:0007669"/>
    <property type="project" value="InterPro"/>
</dbReference>
<dbReference type="EMBL" id="AP019791">
    <property type="protein sequence ID" value="BBL78496.1"/>
    <property type="molecule type" value="Genomic_DNA"/>
</dbReference>